<dbReference type="Proteomes" id="UP000252519">
    <property type="component" value="Unassembled WGS sequence"/>
</dbReference>
<accession>A0A368FGP8</accession>
<keyword evidence="3" id="KW-1185">Reference proteome</keyword>
<gene>
    <name evidence="2" type="ORF">ANCCAN_24190</name>
</gene>
<evidence type="ECO:0000313" key="2">
    <source>
        <dbReference type="EMBL" id="RCN30040.1"/>
    </source>
</evidence>
<dbReference type="OrthoDB" id="5827837at2759"/>
<organism evidence="2 3">
    <name type="scientific">Ancylostoma caninum</name>
    <name type="common">Dog hookworm</name>
    <dbReference type="NCBI Taxonomy" id="29170"/>
    <lineage>
        <taxon>Eukaryota</taxon>
        <taxon>Metazoa</taxon>
        <taxon>Ecdysozoa</taxon>
        <taxon>Nematoda</taxon>
        <taxon>Chromadorea</taxon>
        <taxon>Rhabditida</taxon>
        <taxon>Rhabditina</taxon>
        <taxon>Rhabditomorpha</taxon>
        <taxon>Strongyloidea</taxon>
        <taxon>Ancylostomatidae</taxon>
        <taxon>Ancylostomatinae</taxon>
        <taxon>Ancylostoma</taxon>
    </lineage>
</organism>
<protein>
    <submittedName>
        <fullName evidence="2">Uncharacterized protein</fullName>
    </submittedName>
</protein>
<name>A0A368FGP8_ANCCA</name>
<dbReference type="EMBL" id="JOJR01001686">
    <property type="protein sequence ID" value="RCN30040.1"/>
    <property type="molecule type" value="Genomic_DNA"/>
</dbReference>
<comment type="caution">
    <text evidence="2">The sequence shown here is derived from an EMBL/GenBank/DDBJ whole genome shotgun (WGS) entry which is preliminary data.</text>
</comment>
<reference evidence="2 3" key="1">
    <citation type="submission" date="2014-10" db="EMBL/GenBank/DDBJ databases">
        <title>Draft genome of the hookworm Ancylostoma caninum.</title>
        <authorList>
            <person name="Mitreva M."/>
        </authorList>
    </citation>
    <scope>NUCLEOTIDE SEQUENCE [LARGE SCALE GENOMIC DNA]</scope>
    <source>
        <strain evidence="2 3">Baltimore</strain>
    </source>
</reference>
<dbReference type="AlphaFoldDB" id="A0A368FGP8"/>
<proteinExistence type="predicted"/>
<sequence length="369" mass="41540">MLFLNVNDVEVTEEVFKGEDSHKAMPSCYYLPVMSTNTSVTTLSSDQGPPLNTFSNPMFIPGSDQHYALSHPAQLFCLSLSQQENVPLLCASPASPQTFPGENRSEIDWAIPQLSTFFLIPVETLTNAIPSPCAKVSGTPSTPPQLAKQPRPRFKGEKQVSKHGKHDVLVYPIPESSLAYVFSLRRKNDGYSIYRCDLCKRKDTYVSIQVIEDEFVSDPCKLEHVCIPVIRAHDMVERMIMKRLRQIRNGPASGRITSPKQEMEEIRMQVLENEEIDDSLRKEMLEYCDKKLYERKRTSISRAVRANKRKAGITTFQNSRELQGGVGNESSPKQLKSSVPEEYVGKKRFKNNASTAKTILLSGSCGFPR</sequence>
<feature type="region of interest" description="Disordered" evidence="1">
    <location>
        <begin position="134"/>
        <end position="159"/>
    </location>
</feature>
<evidence type="ECO:0000313" key="3">
    <source>
        <dbReference type="Proteomes" id="UP000252519"/>
    </source>
</evidence>
<evidence type="ECO:0000256" key="1">
    <source>
        <dbReference type="SAM" id="MobiDB-lite"/>
    </source>
</evidence>